<dbReference type="AlphaFoldDB" id="A0A7W9W9X6"/>
<dbReference type="Proteomes" id="UP000520814">
    <property type="component" value="Unassembled WGS sequence"/>
</dbReference>
<name>A0A7W9W9X6_ARMRO</name>
<dbReference type="EMBL" id="JACHGW010000008">
    <property type="protein sequence ID" value="MBB6053685.1"/>
    <property type="molecule type" value="Genomic_DNA"/>
</dbReference>
<keyword evidence="2" id="KW-1185">Reference proteome</keyword>
<sequence length="133" mass="15303">MDTFFSYEPPLTAPEVAEVSTDVLGWLLLLDNEILDAVGGNAPFLQQFFENPDHYIMEEVSTDAVPPELVSDWARRWQVIWSASHLPELLVDNGLMDWWDHRDRQAILRTLDRLQELAKYAQAQGVQLTFAVF</sequence>
<organism evidence="1 2">
    <name type="scientific">Armatimonas rosea</name>
    <dbReference type="NCBI Taxonomy" id="685828"/>
    <lineage>
        <taxon>Bacteria</taxon>
        <taxon>Bacillati</taxon>
        <taxon>Armatimonadota</taxon>
        <taxon>Armatimonadia</taxon>
        <taxon>Armatimonadales</taxon>
        <taxon>Armatimonadaceae</taxon>
        <taxon>Armatimonas</taxon>
    </lineage>
</organism>
<evidence type="ECO:0000313" key="1">
    <source>
        <dbReference type="EMBL" id="MBB6053685.1"/>
    </source>
</evidence>
<accession>A0A7W9W9X6</accession>
<evidence type="ECO:0000313" key="2">
    <source>
        <dbReference type="Proteomes" id="UP000520814"/>
    </source>
</evidence>
<protein>
    <submittedName>
        <fullName evidence="1">Uncharacterized protein</fullName>
    </submittedName>
</protein>
<proteinExistence type="predicted"/>
<gene>
    <name evidence="1" type="ORF">HNQ39_005527</name>
</gene>
<reference evidence="1 2" key="1">
    <citation type="submission" date="2020-08" db="EMBL/GenBank/DDBJ databases">
        <title>Genomic Encyclopedia of Type Strains, Phase IV (KMG-IV): sequencing the most valuable type-strain genomes for metagenomic binning, comparative biology and taxonomic classification.</title>
        <authorList>
            <person name="Goeker M."/>
        </authorList>
    </citation>
    <scope>NUCLEOTIDE SEQUENCE [LARGE SCALE GENOMIC DNA]</scope>
    <source>
        <strain evidence="1 2">DSM 23562</strain>
    </source>
</reference>
<dbReference type="RefSeq" id="WP_184203777.1">
    <property type="nucleotide sequence ID" value="NZ_JACHGW010000008.1"/>
</dbReference>
<comment type="caution">
    <text evidence="1">The sequence shown here is derived from an EMBL/GenBank/DDBJ whole genome shotgun (WGS) entry which is preliminary data.</text>
</comment>